<proteinExistence type="predicted"/>
<dbReference type="AlphaFoldDB" id="A0A0P6ZMN1"/>
<comment type="caution">
    <text evidence="4">The sequence shown here is derived from an EMBL/GenBank/DDBJ whole genome shotgun (WGS) entry which is preliminary data.</text>
</comment>
<dbReference type="InterPro" id="IPR029787">
    <property type="entry name" value="Nucleotide_cyclase"/>
</dbReference>
<keyword evidence="8" id="KW-1185">Reference proteome</keyword>
<keyword evidence="1" id="KW-0812">Transmembrane</keyword>
<evidence type="ECO:0000259" key="2">
    <source>
        <dbReference type="PROSITE" id="PS50887"/>
    </source>
</evidence>
<reference evidence="4" key="4">
    <citation type="journal article" date="2018" name="Nature">
        <title>A major lineage of non-tailed dsDNA viruses as unrecognized killers of marine bacteria.</title>
        <authorList>
            <person name="Kauffman K.M."/>
            <person name="Hussain F.A."/>
            <person name="Yang J."/>
            <person name="Arevalo P."/>
            <person name="Brown J.M."/>
            <person name="Chang W.K."/>
            <person name="VanInsberghe D."/>
            <person name="Elsherbini J."/>
            <person name="Sharma R.S."/>
            <person name="Cutler M.B."/>
            <person name="Kelly L."/>
            <person name="Polz M.F."/>
        </authorList>
    </citation>
    <scope>NUCLEOTIDE SEQUENCE</scope>
    <source>
        <strain evidence="4">10N.286.54.F3</strain>
    </source>
</reference>
<dbReference type="GO" id="GO:0052621">
    <property type="term" value="F:diguanylate cyclase activity"/>
    <property type="evidence" value="ECO:0007669"/>
    <property type="project" value="UniProtKB-EC"/>
</dbReference>
<dbReference type="EMBL" id="PIFK01000012">
    <property type="protein sequence ID" value="PTP37511.1"/>
    <property type="molecule type" value="Genomic_DNA"/>
</dbReference>
<evidence type="ECO:0000313" key="4">
    <source>
        <dbReference type="EMBL" id="PMF20893.1"/>
    </source>
</evidence>
<dbReference type="EMBL" id="MCSW01000175">
    <property type="protein sequence ID" value="PMF20893.1"/>
    <property type="molecule type" value="Genomic_DNA"/>
</dbReference>
<evidence type="ECO:0000256" key="1">
    <source>
        <dbReference type="SAM" id="Phobius"/>
    </source>
</evidence>
<dbReference type="InterPro" id="IPR043128">
    <property type="entry name" value="Rev_trsase/Diguanyl_cyclase"/>
</dbReference>
<dbReference type="SUPFAM" id="SSF55073">
    <property type="entry name" value="Nucleotide cyclase"/>
    <property type="match status" value="1"/>
</dbReference>
<keyword evidence="3" id="KW-0808">Transferase</keyword>
<organism evidence="4 6">
    <name type="scientific">Vibrio splendidus</name>
    <dbReference type="NCBI Taxonomy" id="29497"/>
    <lineage>
        <taxon>Bacteria</taxon>
        <taxon>Pseudomonadati</taxon>
        <taxon>Pseudomonadota</taxon>
        <taxon>Gammaproteobacteria</taxon>
        <taxon>Vibrionales</taxon>
        <taxon>Vibrionaceae</taxon>
        <taxon>Vibrio</taxon>
    </lineage>
</organism>
<reference evidence="3 8" key="5">
    <citation type="submission" date="2024-06" db="EMBL/GenBank/DDBJ databases">
        <authorList>
            <person name="Steensen K."/>
            <person name="Seneca J."/>
            <person name="Bartlau N."/>
            <person name="Yu A.X."/>
            <person name="Polz M.F."/>
        </authorList>
    </citation>
    <scope>NUCLEOTIDE SEQUENCE [LARGE SCALE GENOMIC DNA]</scope>
    <source>
        <strain evidence="3 8">1F145</strain>
    </source>
</reference>
<reference evidence="6" key="1">
    <citation type="submission" date="2016-07" db="EMBL/GenBank/DDBJ databases">
        <title>Nontailed viruses are major unrecognized killers of bacteria in the ocean.</title>
        <authorList>
            <person name="Kauffman K."/>
            <person name="Hussain F."/>
            <person name="Yang J."/>
            <person name="Arevalo P."/>
            <person name="Brown J."/>
            <person name="Cutler M."/>
            <person name="Kelly L."/>
            <person name="Polz M.F."/>
        </authorList>
    </citation>
    <scope>NUCLEOTIDE SEQUENCE [LARGE SCALE GENOMIC DNA]</scope>
    <source>
        <strain evidence="6">10N.286.54.F3</strain>
    </source>
</reference>
<dbReference type="Gene3D" id="3.30.70.270">
    <property type="match status" value="1"/>
</dbReference>
<name>A0A0P6ZMN1_VIBSP</name>
<keyword evidence="3" id="KW-0548">Nucleotidyltransferase</keyword>
<evidence type="ECO:0000313" key="5">
    <source>
        <dbReference type="EMBL" id="PTP37511.1"/>
    </source>
</evidence>
<reference evidence="4" key="2">
    <citation type="submission" date="2016-07" db="EMBL/GenBank/DDBJ databases">
        <authorList>
            <person name="Wan K."/>
            <person name="Booth B."/>
            <person name="Spirohn K."/>
            <person name="Hao T."/>
            <person name="Hu Y."/>
            <person name="Calderwood M."/>
            <person name="Hill D."/>
            <person name="Mohr S."/>
            <person name="Vidal M."/>
            <person name="Celniker S."/>
            <person name="Perrimon N."/>
        </authorList>
    </citation>
    <scope>NUCLEOTIDE SEQUENCE</scope>
    <source>
        <strain evidence="4">10N.286.54.F3</strain>
    </source>
</reference>
<dbReference type="PROSITE" id="PS50887">
    <property type="entry name" value="GGDEF"/>
    <property type="match status" value="1"/>
</dbReference>
<keyword evidence="1" id="KW-1133">Transmembrane helix</keyword>
<protein>
    <submittedName>
        <fullName evidence="3 4">Diguanylate cyclase</fullName>
        <ecNumber evidence="3">2.7.7.65</ecNumber>
    </submittedName>
    <submittedName>
        <fullName evidence="5">GGDEF domain-containing protein</fullName>
    </submittedName>
</protein>
<dbReference type="EMBL" id="JBGOOW010000003">
    <property type="protein sequence ID" value="MEZ8179933.1"/>
    <property type="molecule type" value="Genomic_DNA"/>
</dbReference>
<evidence type="ECO:0000313" key="3">
    <source>
        <dbReference type="EMBL" id="MEZ8179933.1"/>
    </source>
</evidence>
<evidence type="ECO:0000313" key="7">
    <source>
        <dbReference type="Proteomes" id="UP000244197"/>
    </source>
</evidence>
<dbReference type="EC" id="2.7.7.65" evidence="3"/>
<dbReference type="Proteomes" id="UP000244197">
    <property type="component" value="Unassembled WGS sequence"/>
</dbReference>
<accession>A0A1C3ILR7</accession>
<sequence>MKKLLSLTAIKVVVLSLAAVVLTVNIYSVTRINDINKSFSTRQNEATWFVFQLVKEYANFLMVSRSETIDYDELWLAYDITWSRFDILINSTESSNFIKSANFKPYFTAEFDKFKSLEPSIKLVSQGLLPKESLQKKVDICYHTLVDFINDKFRLQSPVIEENTSMVDNLVTVHRISSVFLVGILLLTGIIFYMDFSIKRKLYSTDFITGFRNRISLMKFVKNSYSKDNNFDLYFVRIRNLTEINQKYGLEYGDLVVSSAAKSLTAKIPESTISFRSSGSQFLFFIPDHLYASDEIQDKFNDVLSDYISAGNLELMIDAVVRHKKNISSKDMMELLTSMQG</sequence>
<dbReference type="Pfam" id="PF00990">
    <property type="entry name" value="GGDEF"/>
    <property type="match status" value="1"/>
</dbReference>
<dbReference type="Proteomes" id="UP001569200">
    <property type="component" value="Unassembled WGS sequence"/>
</dbReference>
<dbReference type="RefSeq" id="WP_017082375.1">
    <property type="nucleotide sequence ID" value="NZ_AP025509.1"/>
</dbReference>
<dbReference type="InterPro" id="IPR000160">
    <property type="entry name" value="GGDEF_dom"/>
</dbReference>
<evidence type="ECO:0000313" key="8">
    <source>
        <dbReference type="Proteomes" id="UP001569200"/>
    </source>
</evidence>
<accession>A0A0P6ZMN1</accession>
<feature type="transmembrane region" description="Helical" evidence="1">
    <location>
        <begin position="176"/>
        <end position="194"/>
    </location>
</feature>
<gene>
    <name evidence="3" type="ORF">ACED33_04540</name>
    <name evidence="4" type="ORF">BCV19_10595</name>
    <name evidence="5" type="ORF">CWO07_07735</name>
</gene>
<feature type="domain" description="GGDEF" evidence="2">
    <location>
        <begin position="229"/>
        <end position="341"/>
    </location>
</feature>
<reference evidence="5 7" key="3">
    <citation type="submission" date="2017-11" db="EMBL/GenBank/DDBJ databases">
        <title>Population delineation of vibrios coincides with oyster pathogenicity.</title>
        <authorList>
            <person name="Bruto M."/>
            <person name="Labreuche Y."/>
            <person name="James A."/>
            <person name="Piel D."/>
            <person name="Chenivesse S."/>
            <person name="Petton B."/>
            <person name="Polz M.F."/>
            <person name="Le Roux F."/>
        </authorList>
    </citation>
    <scope>NUCLEOTIDE SEQUENCE [LARGE SCALE GENOMIC DNA]</scope>
    <source>
        <strain evidence="5 7">FF_144</strain>
    </source>
</reference>
<evidence type="ECO:0000313" key="6">
    <source>
        <dbReference type="Proteomes" id="UP000235405"/>
    </source>
</evidence>
<keyword evidence="1" id="KW-0472">Membrane</keyword>
<dbReference type="Proteomes" id="UP000235405">
    <property type="component" value="Unassembled WGS sequence"/>
</dbReference>